<gene>
    <name evidence="3" type="ORF">B7463_g4861</name>
</gene>
<name>A0A3E2HDG4_SCYLI</name>
<comment type="caution">
    <text evidence="3">The sequence shown here is derived from an EMBL/GenBank/DDBJ whole genome shotgun (WGS) entry which is preliminary data.</text>
</comment>
<feature type="region of interest" description="Disordered" evidence="1">
    <location>
        <begin position="888"/>
        <end position="913"/>
    </location>
</feature>
<dbReference type="Proteomes" id="UP000258309">
    <property type="component" value="Unassembled WGS sequence"/>
</dbReference>
<dbReference type="PANTHER" id="PTHR46082:SF6">
    <property type="entry name" value="AAA+ ATPASE DOMAIN-CONTAINING PROTEIN-RELATED"/>
    <property type="match status" value="1"/>
</dbReference>
<feature type="non-terminal residue" evidence="3">
    <location>
        <position position="925"/>
    </location>
</feature>
<evidence type="ECO:0000259" key="2">
    <source>
        <dbReference type="Pfam" id="PF25000"/>
    </source>
</evidence>
<proteinExistence type="predicted"/>
<accession>A0A3E2HDG4</accession>
<dbReference type="InterPro" id="IPR027417">
    <property type="entry name" value="P-loop_NTPase"/>
</dbReference>
<dbReference type="PANTHER" id="PTHR46082">
    <property type="entry name" value="ATP/GTP-BINDING PROTEIN-RELATED"/>
    <property type="match status" value="1"/>
</dbReference>
<dbReference type="InterPro" id="IPR011990">
    <property type="entry name" value="TPR-like_helical_dom_sf"/>
</dbReference>
<dbReference type="Pfam" id="PF13374">
    <property type="entry name" value="TPR_10"/>
    <property type="match status" value="1"/>
</dbReference>
<dbReference type="SUPFAM" id="SSF48452">
    <property type="entry name" value="TPR-like"/>
    <property type="match status" value="3"/>
</dbReference>
<dbReference type="SMART" id="SM00028">
    <property type="entry name" value="TPR"/>
    <property type="match status" value="7"/>
</dbReference>
<dbReference type="Pfam" id="PF25000">
    <property type="entry name" value="DUF7779"/>
    <property type="match status" value="1"/>
</dbReference>
<dbReference type="AlphaFoldDB" id="A0A3E2HDG4"/>
<sequence>MPPGSSQFSGAIAGRNVIAGSHLETGATMNNYFGGYPILQGTPPPRKCQPFSTVPFAPDRDFVDRPEILAWIHDKCAGPGARAAMVGLGGVGKSQLAIRYAHSIRDASPQTFVLWVHASTKARFEEAYRGIADKLELPERNDPEADVLQLVSNWLCNETNGRWIMIVDNADDMEVFYPKQMRTMDESSPPAPTPLANYLPQSRNGSILITSRSKDAAARLAGGHKYIKEVPAMDESQAFGLFRNKLECASNEEGAADLLRELDYIPLAITQAAAFINRRGRMTASGFLDDFRGNDKRRESLLHWDSGDLRRDGSASNSVVVTWQMSFECIYEQRRSAADLLSIMSFFNSQGIPEWILRRYSKSVAKTGEEGEAESAFDEDLDTLQAYSLITVTADSGVYEMHALVQFCTRVWLSTFSNSKQWDKEFLGLMETEFSSVDYENWAKCQQLLPHVESLYKIELSDDDSVEKWVQVLNGAASYIQTALGKYDEAEKLYRRALEGSAKELGEQHLITLSTMSNLASILLHQGKYDEAEKLNRCSLKGIEKELGEQHPDTLIAMNNLALVLQGQRKYDKAEMLIRRVLEVKEKELGEQHHSTLTTVGNLALVLYYQGKYDKAEKLNWRLLKGREKELGEQHPDTLIAMNNLALVLQGQRKYDKAEMLIRRVLEVKEKELGEQHHSTLTTVGNLALVLYYQGKYDKAEKLNWRLLKGREKELGEQHPDTLIAMNNLALVLQGQKKYDKAKTLIRRALERSEKELGEQHPNTLAVMSNLTLMLQLQGKYDKAEKLNRRALEGMKKELGEQHPETLMTMSSLAYLLHKRKRYKEASELYQRACENYKQKLGTQHPKTIACLNRFSAMQQEAKQQGLGQSRTLINNGKAAVRETSTCGFTSLNSNETTPEPENNRQSKQGSHYTRLKRRIHRKVL</sequence>
<dbReference type="Gene3D" id="1.25.40.10">
    <property type="entry name" value="Tetratricopeptide repeat domain"/>
    <property type="match status" value="3"/>
</dbReference>
<dbReference type="Gene3D" id="3.40.50.300">
    <property type="entry name" value="P-loop containing nucleotide triphosphate hydrolases"/>
    <property type="match status" value="1"/>
</dbReference>
<dbReference type="SUPFAM" id="SSF52540">
    <property type="entry name" value="P-loop containing nucleoside triphosphate hydrolases"/>
    <property type="match status" value="1"/>
</dbReference>
<dbReference type="EMBL" id="NCSJ02000075">
    <property type="protein sequence ID" value="RFU31458.1"/>
    <property type="molecule type" value="Genomic_DNA"/>
</dbReference>
<evidence type="ECO:0000313" key="4">
    <source>
        <dbReference type="Proteomes" id="UP000258309"/>
    </source>
</evidence>
<dbReference type="InterPro" id="IPR056681">
    <property type="entry name" value="DUF7779"/>
</dbReference>
<protein>
    <recommendedName>
        <fullName evidence="2">DUF7779 domain-containing protein</fullName>
    </recommendedName>
</protein>
<feature type="non-terminal residue" evidence="3">
    <location>
        <position position="1"/>
    </location>
</feature>
<dbReference type="InterPro" id="IPR019734">
    <property type="entry name" value="TPR_rpt"/>
</dbReference>
<keyword evidence="4" id="KW-1185">Reference proteome</keyword>
<dbReference type="PRINTS" id="PR00381">
    <property type="entry name" value="KINESINLIGHT"/>
</dbReference>
<dbReference type="InterPro" id="IPR053137">
    <property type="entry name" value="NLR-like"/>
</dbReference>
<dbReference type="OrthoDB" id="3430138at2759"/>
<dbReference type="NCBIfam" id="NF040586">
    <property type="entry name" value="FxSxx_TPR"/>
    <property type="match status" value="1"/>
</dbReference>
<evidence type="ECO:0000313" key="3">
    <source>
        <dbReference type="EMBL" id="RFU31458.1"/>
    </source>
</evidence>
<dbReference type="OMA" id="TCEMHAL"/>
<dbReference type="Pfam" id="PF13424">
    <property type="entry name" value="TPR_12"/>
    <property type="match status" value="4"/>
</dbReference>
<evidence type="ECO:0000256" key="1">
    <source>
        <dbReference type="SAM" id="MobiDB-lite"/>
    </source>
</evidence>
<dbReference type="STRING" id="5539.A0A3E2HDG4"/>
<reference evidence="3 4" key="1">
    <citation type="submission" date="2018-05" db="EMBL/GenBank/DDBJ databases">
        <title>Draft genome sequence of Scytalidium lignicola DSM 105466, a ubiquitous saprotrophic fungus.</title>
        <authorList>
            <person name="Buettner E."/>
            <person name="Gebauer A.M."/>
            <person name="Hofrichter M."/>
            <person name="Liers C."/>
            <person name="Kellner H."/>
        </authorList>
    </citation>
    <scope>NUCLEOTIDE SEQUENCE [LARGE SCALE GENOMIC DNA]</scope>
    <source>
        <strain evidence="3 4">DSM 105466</strain>
    </source>
</reference>
<organism evidence="3 4">
    <name type="scientific">Scytalidium lignicola</name>
    <name type="common">Hyphomycete</name>
    <dbReference type="NCBI Taxonomy" id="5539"/>
    <lineage>
        <taxon>Eukaryota</taxon>
        <taxon>Fungi</taxon>
        <taxon>Dikarya</taxon>
        <taxon>Ascomycota</taxon>
        <taxon>Pezizomycotina</taxon>
        <taxon>Leotiomycetes</taxon>
        <taxon>Leotiomycetes incertae sedis</taxon>
        <taxon>Scytalidium</taxon>
    </lineage>
</organism>
<feature type="domain" description="DUF7779" evidence="2">
    <location>
        <begin position="335"/>
        <end position="413"/>
    </location>
</feature>